<dbReference type="GO" id="GO:0071555">
    <property type="term" value="P:cell wall organization"/>
    <property type="evidence" value="ECO:0007669"/>
    <property type="project" value="UniProtKB-KW"/>
</dbReference>
<evidence type="ECO:0000256" key="5">
    <source>
        <dbReference type="ARBA" id="ARBA00022618"/>
    </source>
</evidence>
<accession>A0A3B0ZPF2</accession>
<feature type="domain" description="Glycoside hydrolase family 3 N-terminal" evidence="13">
    <location>
        <begin position="11"/>
        <end position="292"/>
    </location>
</feature>
<evidence type="ECO:0000256" key="2">
    <source>
        <dbReference type="ARBA" id="ARBA00005336"/>
    </source>
</evidence>
<reference evidence="14" key="1">
    <citation type="submission" date="2018-06" db="EMBL/GenBank/DDBJ databases">
        <authorList>
            <person name="Zhirakovskaya E."/>
        </authorList>
    </citation>
    <scope>NUCLEOTIDE SEQUENCE</scope>
</reference>
<dbReference type="InterPro" id="IPR022956">
    <property type="entry name" value="Beta_hexosaminidase_bac"/>
</dbReference>
<evidence type="ECO:0000256" key="8">
    <source>
        <dbReference type="ARBA" id="ARBA00022984"/>
    </source>
</evidence>
<evidence type="ECO:0000256" key="7">
    <source>
        <dbReference type="ARBA" id="ARBA00022960"/>
    </source>
</evidence>
<dbReference type="GO" id="GO:0009254">
    <property type="term" value="P:peptidoglycan turnover"/>
    <property type="evidence" value="ECO:0007669"/>
    <property type="project" value="TreeGrafter"/>
</dbReference>
<dbReference type="InterPro" id="IPR017853">
    <property type="entry name" value="GH"/>
</dbReference>
<dbReference type="SUPFAM" id="SSF51445">
    <property type="entry name" value="(Trans)glycosidases"/>
    <property type="match status" value="1"/>
</dbReference>
<dbReference type="GO" id="GO:0005975">
    <property type="term" value="P:carbohydrate metabolic process"/>
    <property type="evidence" value="ECO:0007669"/>
    <property type="project" value="InterPro"/>
</dbReference>
<evidence type="ECO:0000256" key="12">
    <source>
        <dbReference type="ARBA" id="ARBA00037880"/>
    </source>
</evidence>
<keyword evidence="8" id="KW-0573">Peptidoglycan synthesis</keyword>
<comment type="catalytic activity">
    <reaction evidence="1">
        <text>Hydrolysis of terminal non-reducing N-acetyl-D-hexosamine residues in N-acetyl-beta-D-hexosaminides.</text>
        <dbReference type="EC" id="3.2.1.52"/>
    </reaction>
</comment>
<dbReference type="InterPro" id="IPR019800">
    <property type="entry name" value="Glyco_hydro_3_AS"/>
</dbReference>
<evidence type="ECO:0000256" key="9">
    <source>
        <dbReference type="ARBA" id="ARBA00023295"/>
    </source>
</evidence>
<dbReference type="GO" id="GO:0004563">
    <property type="term" value="F:beta-N-acetylhexosaminidase activity"/>
    <property type="evidence" value="ECO:0007669"/>
    <property type="project" value="UniProtKB-EC"/>
</dbReference>
<dbReference type="AlphaFoldDB" id="A0A3B0ZPF2"/>
<dbReference type="GO" id="GO:0008360">
    <property type="term" value="P:regulation of cell shape"/>
    <property type="evidence" value="ECO:0007669"/>
    <property type="project" value="UniProtKB-KW"/>
</dbReference>
<evidence type="ECO:0000259" key="13">
    <source>
        <dbReference type="Pfam" id="PF00933"/>
    </source>
</evidence>
<proteinExistence type="inferred from homology"/>
<dbReference type="NCBIfam" id="NF003740">
    <property type="entry name" value="PRK05337.1"/>
    <property type="match status" value="1"/>
</dbReference>
<keyword evidence="7" id="KW-0133">Cell shape</keyword>
<name>A0A3B0ZPF2_9ZZZZ</name>
<dbReference type="InterPro" id="IPR001764">
    <property type="entry name" value="Glyco_hydro_3_N"/>
</dbReference>
<comment type="similarity">
    <text evidence="2">Belongs to the glycosyl hydrolase 3 family.</text>
</comment>
<dbReference type="PANTHER" id="PTHR30480">
    <property type="entry name" value="BETA-HEXOSAMINIDASE-RELATED"/>
    <property type="match status" value="1"/>
</dbReference>
<dbReference type="GO" id="GO:0051301">
    <property type="term" value="P:cell division"/>
    <property type="evidence" value="ECO:0007669"/>
    <property type="project" value="UniProtKB-KW"/>
</dbReference>
<dbReference type="Gene3D" id="3.20.20.300">
    <property type="entry name" value="Glycoside hydrolase, family 3, N-terminal domain"/>
    <property type="match status" value="1"/>
</dbReference>
<evidence type="ECO:0000256" key="11">
    <source>
        <dbReference type="ARBA" id="ARBA00023316"/>
    </source>
</evidence>
<keyword evidence="11" id="KW-0961">Cell wall biogenesis/degradation</keyword>
<dbReference type="EMBL" id="UOFS01000013">
    <property type="protein sequence ID" value="VAW93551.1"/>
    <property type="molecule type" value="Genomic_DNA"/>
</dbReference>
<dbReference type="InterPro" id="IPR036962">
    <property type="entry name" value="Glyco_hydro_3_N_sf"/>
</dbReference>
<keyword evidence="9 14" id="KW-0326">Glycosidase</keyword>
<gene>
    <name evidence="14" type="ORF">MNBD_GAMMA22-779</name>
</gene>
<comment type="pathway">
    <text evidence="12">Cell wall biogenesis; peptidoglycan recycling.</text>
</comment>
<evidence type="ECO:0000256" key="6">
    <source>
        <dbReference type="ARBA" id="ARBA00022801"/>
    </source>
</evidence>
<organism evidence="14">
    <name type="scientific">hydrothermal vent metagenome</name>
    <dbReference type="NCBI Taxonomy" id="652676"/>
    <lineage>
        <taxon>unclassified sequences</taxon>
        <taxon>metagenomes</taxon>
        <taxon>ecological metagenomes</taxon>
    </lineage>
</organism>
<protein>
    <recommendedName>
        <fullName evidence="3">beta-N-acetylhexosaminidase</fullName>
        <ecNumber evidence="3">3.2.1.52</ecNumber>
    </recommendedName>
</protein>
<keyword evidence="6 14" id="KW-0378">Hydrolase</keyword>
<evidence type="ECO:0000313" key="14">
    <source>
        <dbReference type="EMBL" id="VAW93551.1"/>
    </source>
</evidence>
<dbReference type="FunFam" id="3.20.20.300:FF:000001">
    <property type="entry name" value="Beta-hexosaminidase"/>
    <property type="match status" value="1"/>
</dbReference>
<dbReference type="PANTHER" id="PTHR30480:SF13">
    <property type="entry name" value="BETA-HEXOSAMINIDASE"/>
    <property type="match status" value="1"/>
</dbReference>
<keyword evidence="4" id="KW-0963">Cytoplasm</keyword>
<dbReference type="InterPro" id="IPR050226">
    <property type="entry name" value="NagZ_Beta-hexosaminidase"/>
</dbReference>
<evidence type="ECO:0000256" key="10">
    <source>
        <dbReference type="ARBA" id="ARBA00023306"/>
    </source>
</evidence>
<evidence type="ECO:0000256" key="4">
    <source>
        <dbReference type="ARBA" id="ARBA00022490"/>
    </source>
</evidence>
<dbReference type="GO" id="GO:0009252">
    <property type="term" value="P:peptidoglycan biosynthetic process"/>
    <property type="evidence" value="ECO:0007669"/>
    <property type="project" value="UniProtKB-KW"/>
</dbReference>
<keyword evidence="5" id="KW-0132">Cell division</keyword>
<evidence type="ECO:0000256" key="3">
    <source>
        <dbReference type="ARBA" id="ARBA00012663"/>
    </source>
</evidence>
<dbReference type="HAMAP" id="MF_00364">
    <property type="entry name" value="NagZ"/>
    <property type="match status" value="1"/>
</dbReference>
<dbReference type="PROSITE" id="PS00775">
    <property type="entry name" value="GLYCOSYL_HYDROL_F3"/>
    <property type="match status" value="1"/>
</dbReference>
<dbReference type="EC" id="3.2.1.52" evidence="3"/>
<keyword evidence="10" id="KW-0131">Cell cycle</keyword>
<evidence type="ECO:0000256" key="1">
    <source>
        <dbReference type="ARBA" id="ARBA00001231"/>
    </source>
</evidence>
<sequence>MSLGPIMLDIAGVELDQDDRELLCHPSVGGVILFSRNYQSRDQLHDLVDQIRSLRTPKLLVAVDHEGGRVQRFREGFTELPSAATYGQLYDEEPQIARQCAYAAGWILASELRAIGIDFSFAPVLDLDRNISNVIGDRAFHSSPEVVAYLAGVFMRAMNDAGMAATGKHFPGHGGVELDSHTDIPIDLRDYSTIFKEDIQVFTRLIEQGINAIMPAHVIYENVDSNAAGFSSFWLHEVLRERLGFSGMIFSDDLNMKAASSTSQDYSGRAFNALQAGCDMILICNNRPAAIEIINGRNYHINVSSQIRFSDMYGRKKIGFNELKDNLSWKKYVNYLQKYTEIVVG</sequence>
<dbReference type="Pfam" id="PF00933">
    <property type="entry name" value="Glyco_hydro_3"/>
    <property type="match status" value="1"/>
</dbReference>